<sequence>MVGDRAKEIRSRAKAFAEMARKAVENGSSYHTPI</sequence>
<keyword evidence="2" id="KW-1185">Reference proteome</keyword>
<dbReference type="Proteomes" id="UP000188268">
    <property type="component" value="Unassembled WGS sequence"/>
</dbReference>
<proteinExistence type="predicted"/>
<dbReference type="EMBL" id="AWWV01015401">
    <property type="protein sequence ID" value="OMO52823.1"/>
    <property type="molecule type" value="Genomic_DNA"/>
</dbReference>
<dbReference type="AlphaFoldDB" id="A0A1R3G434"/>
<protein>
    <submittedName>
        <fullName evidence="1">Uncharacterized protein</fullName>
    </submittedName>
</protein>
<evidence type="ECO:0000313" key="1">
    <source>
        <dbReference type="EMBL" id="OMO52823.1"/>
    </source>
</evidence>
<comment type="caution">
    <text evidence="1">The sequence shown here is derived from an EMBL/GenBank/DDBJ whole genome shotgun (WGS) entry which is preliminary data.</text>
</comment>
<gene>
    <name evidence="1" type="ORF">CCACVL1_29064</name>
</gene>
<reference evidence="1 2" key="1">
    <citation type="submission" date="2013-09" db="EMBL/GenBank/DDBJ databases">
        <title>Corchorus capsularis genome sequencing.</title>
        <authorList>
            <person name="Alam M."/>
            <person name="Haque M.S."/>
            <person name="Islam M.S."/>
            <person name="Emdad E.M."/>
            <person name="Islam M.M."/>
            <person name="Ahmed B."/>
            <person name="Halim A."/>
            <person name="Hossen Q.M.M."/>
            <person name="Hossain M.Z."/>
            <person name="Ahmed R."/>
            <person name="Khan M.M."/>
            <person name="Islam R."/>
            <person name="Rashid M.M."/>
            <person name="Khan S.A."/>
            <person name="Rahman M.S."/>
            <person name="Alam M."/>
        </authorList>
    </citation>
    <scope>NUCLEOTIDE SEQUENCE [LARGE SCALE GENOMIC DNA]</scope>
    <source>
        <strain evidence="2">cv. CVL-1</strain>
        <tissue evidence="1">Whole seedling</tissue>
    </source>
</reference>
<evidence type="ECO:0000313" key="2">
    <source>
        <dbReference type="Proteomes" id="UP000188268"/>
    </source>
</evidence>
<dbReference type="Gramene" id="OMO52823">
    <property type="protein sequence ID" value="OMO52823"/>
    <property type="gene ID" value="CCACVL1_29064"/>
</dbReference>
<dbReference type="OrthoDB" id="1925022at2759"/>
<accession>A0A1R3G434</accession>
<name>A0A1R3G434_COCAP</name>
<organism evidence="1 2">
    <name type="scientific">Corchorus capsularis</name>
    <name type="common">Jute</name>
    <dbReference type="NCBI Taxonomy" id="210143"/>
    <lineage>
        <taxon>Eukaryota</taxon>
        <taxon>Viridiplantae</taxon>
        <taxon>Streptophyta</taxon>
        <taxon>Embryophyta</taxon>
        <taxon>Tracheophyta</taxon>
        <taxon>Spermatophyta</taxon>
        <taxon>Magnoliopsida</taxon>
        <taxon>eudicotyledons</taxon>
        <taxon>Gunneridae</taxon>
        <taxon>Pentapetalae</taxon>
        <taxon>rosids</taxon>
        <taxon>malvids</taxon>
        <taxon>Malvales</taxon>
        <taxon>Malvaceae</taxon>
        <taxon>Grewioideae</taxon>
        <taxon>Apeibeae</taxon>
        <taxon>Corchorus</taxon>
    </lineage>
</organism>